<sequence length="120" mass="13657">MVQLHRGYEVKIVGRRKFERLPKRRSSVSCGRRTDEVSLPAKFDVLPVLLQREWKAVFACYRSCPQNFNEVEADDDFRRPNSTSADLRLVLLGPISNTPLQIAAHHIADPTSLPVRTEGN</sequence>
<dbReference type="EMBL" id="BGPR01013253">
    <property type="protein sequence ID" value="GBN59838.1"/>
    <property type="molecule type" value="Genomic_DNA"/>
</dbReference>
<dbReference type="AlphaFoldDB" id="A0A4Y2Q6R6"/>
<evidence type="ECO:0000313" key="1">
    <source>
        <dbReference type="EMBL" id="GBN59838.1"/>
    </source>
</evidence>
<gene>
    <name evidence="1" type="ORF">AVEN_4248_1</name>
</gene>
<comment type="caution">
    <text evidence="1">The sequence shown here is derived from an EMBL/GenBank/DDBJ whole genome shotgun (WGS) entry which is preliminary data.</text>
</comment>
<organism evidence="1 2">
    <name type="scientific">Araneus ventricosus</name>
    <name type="common">Orbweaver spider</name>
    <name type="synonym">Epeira ventricosa</name>
    <dbReference type="NCBI Taxonomy" id="182803"/>
    <lineage>
        <taxon>Eukaryota</taxon>
        <taxon>Metazoa</taxon>
        <taxon>Ecdysozoa</taxon>
        <taxon>Arthropoda</taxon>
        <taxon>Chelicerata</taxon>
        <taxon>Arachnida</taxon>
        <taxon>Araneae</taxon>
        <taxon>Araneomorphae</taxon>
        <taxon>Entelegynae</taxon>
        <taxon>Araneoidea</taxon>
        <taxon>Araneidae</taxon>
        <taxon>Araneus</taxon>
    </lineage>
</organism>
<accession>A0A4Y2Q6R6</accession>
<dbReference type="Proteomes" id="UP000499080">
    <property type="component" value="Unassembled WGS sequence"/>
</dbReference>
<name>A0A4Y2Q6R6_ARAVE</name>
<reference evidence="1 2" key="1">
    <citation type="journal article" date="2019" name="Sci. Rep.">
        <title>Orb-weaving spider Araneus ventricosus genome elucidates the spidroin gene catalogue.</title>
        <authorList>
            <person name="Kono N."/>
            <person name="Nakamura H."/>
            <person name="Ohtoshi R."/>
            <person name="Moran D.A.P."/>
            <person name="Shinohara A."/>
            <person name="Yoshida Y."/>
            <person name="Fujiwara M."/>
            <person name="Mori M."/>
            <person name="Tomita M."/>
            <person name="Arakawa K."/>
        </authorList>
    </citation>
    <scope>NUCLEOTIDE SEQUENCE [LARGE SCALE GENOMIC DNA]</scope>
</reference>
<keyword evidence="2" id="KW-1185">Reference proteome</keyword>
<evidence type="ECO:0000313" key="2">
    <source>
        <dbReference type="Proteomes" id="UP000499080"/>
    </source>
</evidence>
<proteinExistence type="predicted"/>
<protein>
    <submittedName>
        <fullName evidence="1">Uncharacterized protein</fullName>
    </submittedName>
</protein>